<dbReference type="AlphaFoldDB" id="A0A935C665"/>
<dbReference type="CDD" id="cd00063">
    <property type="entry name" value="FN3"/>
    <property type="match status" value="1"/>
</dbReference>
<evidence type="ECO:0000313" key="3">
    <source>
        <dbReference type="EMBL" id="MBK6089418.1"/>
    </source>
</evidence>
<dbReference type="SUPFAM" id="SSF49265">
    <property type="entry name" value="Fibronectin type III"/>
    <property type="match status" value="1"/>
</dbReference>
<accession>A0A935C665</accession>
<dbReference type="InterPro" id="IPR003961">
    <property type="entry name" value="FN3_dom"/>
</dbReference>
<dbReference type="Proteomes" id="UP000633365">
    <property type="component" value="Unassembled WGS sequence"/>
</dbReference>
<reference evidence="3" key="1">
    <citation type="submission" date="2021-01" db="EMBL/GenBank/DDBJ databases">
        <title>Genome public.</title>
        <authorList>
            <person name="Liu C."/>
            <person name="Sun Q."/>
        </authorList>
    </citation>
    <scope>NUCLEOTIDE SEQUENCE</scope>
    <source>
        <strain evidence="3">M6</strain>
    </source>
</reference>
<feature type="chain" id="PRO_5036921156" evidence="1">
    <location>
        <begin position="31"/>
        <end position="637"/>
    </location>
</feature>
<dbReference type="Gene3D" id="2.60.40.10">
    <property type="entry name" value="Immunoglobulins"/>
    <property type="match status" value="1"/>
</dbReference>
<feature type="non-terminal residue" evidence="3">
    <location>
        <position position="637"/>
    </location>
</feature>
<dbReference type="Pfam" id="PF18889">
    <property type="entry name" value="Beta_helix_3"/>
    <property type="match status" value="4"/>
</dbReference>
<protein>
    <submittedName>
        <fullName evidence="3">Fibronectin type III domain-containing protein</fullName>
    </submittedName>
</protein>
<proteinExistence type="predicted"/>
<dbReference type="EMBL" id="JAEQMG010000132">
    <property type="protein sequence ID" value="MBK6089418.1"/>
    <property type="molecule type" value="Genomic_DNA"/>
</dbReference>
<evidence type="ECO:0000313" key="4">
    <source>
        <dbReference type="Proteomes" id="UP000633365"/>
    </source>
</evidence>
<dbReference type="PROSITE" id="PS50853">
    <property type="entry name" value="FN3"/>
    <property type="match status" value="1"/>
</dbReference>
<keyword evidence="4" id="KW-1185">Reference proteome</keyword>
<comment type="caution">
    <text evidence="3">The sequence shown here is derived from an EMBL/GenBank/DDBJ whole genome shotgun (WGS) entry which is preliminary data.</text>
</comment>
<gene>
    <name evidence="3" type="ORF">JKK62_12335</name>
</gene>
<sequence>MKIRTKAVSLLLTVLLVFGVYAIVPPAAFAEEIIEVTAETDYFTDGNTYRVSQDVTNDKRIRMQGSAVLTLDEGVTLTLNKGIQVSENNSLTIRGAGKLIANAEKNNAAIGSGESQKNGAITIESGEIIATGGEFAAGIGGGRYSQKGSAIKISGGKITATGQTCSAGIGGGTNNNWEGHYGCVGDITITGGEVTANGIGGGAGIGGGGTTFNGVESGSYGGNVGTITIIGGKVTATGGEQGFGIGPGMNTDLVSSNIDQIILGWTQKSDFIEASSFGDDADKIAFFERQTLYIAGTARTATAENILNGCKLIPERDEKDYSLVYAEVGNVESRYYYTGADIAITPVITDYNGNVLLADDYDTVLKRGGEVVAAANELGSYTCTFEGKGDYKDSITFDFEVVTQPAPTLQATDLKESTARLCWEDESAATNWVVEYGTDDIFTEAQSITVAGTTAVTLDIQPETTYCARVKSVIGAVESEWSNSISFAFSDKRTIDGETHDTAGLPSKLNYGYTLSQQIYTSEELGGEAVITSVGFFLQSDEESDPVERQLDIYLLSTENEKFTENQWIPYTEDDKVFSGAVSFRINDWTDIVLDTPFAYNGAGNIAVIVFDRTNRKEAGYSFRVFGTDQPMSINCF</sequence>
<feature type="signal peptide" evidence="1">
    <location>
        <begin position="1"/>
        <end position="30"/>
    </location>
</feature>
<dbReference type="InterPro" id="IPR013783">
    <property type="entry name" value="Ig-like_fold"/>
</dbReference>
<feature type="domain" description="Fibronectin type-III" evidence="2">
    <location>
        <begin position="406"/>
        <end position="492"/>
    </location>
</feature>
<keyword evidence="1" id="KW-0732">Signal</keyword>
<dbReference type="RefSeq" id="WP_201428142.1">
    <property type="nucleotide sequence ID" value="NZ_JAEQMG010000132.1"/>
</dbReference>
<evidence type="ECO:0000256" key="1">
    <source>
        <dbReference type="SAM" id="SignalP"/>
    </source>
</evidence>
<name>A0A935C665_9FIRM</name>
<organism evidence="3 4">
    <name type="scientific">Ruminococcus difficilis</name>
    <dbReference type="NCBI Taxonomy" id="2763069"/>
    <lineage>
        <taxon>Bacteria</taxon>
        <taxon>Bacillati</taxon>
        <taxon>Bacillota</taxon>
        <taxon>Clostridia</taxon>
        <taxon>Eubacteriales</taxon>
        <taxon>Oscillospiraceae</taxon>
        <taxon>Ruminococcus</taxon>
    </lineage>
</organism>
<dbReference type="InterPro" id="IPR036116">
    <property type="entry name" value="FN3_sf"/>
</dbReference>
<evidence type="ECO:0000259" key="2">
    <source>
        <dbReference type="PROSITE" id="PS50853"/>
    </source>
</evidence>